<name>A0ACB9Z470_9PEZI</name>
<proteinExistence type="predicted"/>
<keyword evidence="2" id="KW-1185">Reference proteome</keyword>
<evidence type="ECO:0000313" key="2">
    <source>
        <dbReference type="Proteomes" id="UP001497700"/>
    </source>
</evidence>
<reference evidence="1 2" key="1">
    <citation type="journal article" date="2022" name="New Phytol.">
        <title>Ecological generalism drives hyperdiversity of secondary metabolite gene clusters in xylarialean endophytes.</title>
        <authorList>
            <person name="Franco M.E.E."/>
            <person name="Wisecaver J.H."/>
            <person name="Arnold A.E."/>
            <person name="Ju Y.M."/>
            <person name="Slot J.C."/>
            <person name="Ahrendt S."/>
            <person name="Moore L.P."/>
            <person name="Eastman K.E."/>
            <person name="Scott K."/>
            <person name="Konkel Z."/>
            <person name="Mondo S.J."/>
            <person name="Kuo A."/>
            <person name="Hayes R.D."/>
            <person name="Haridas S."/>
            <person name="Andreopoulos B."/>
            <person name="Riley R."/>
            <person name="LaButti K."/>
            <person name="Pangilinan J."/>
            <person name="Lipzen A."/>
            <person name="Amirebrahimi M."/>
            <person name="Yan J."/>
            <person name="Adam C."/>
            <person name="Keymanesh K."/>
            <person name="Ng V."/>
            <person name="Louie K."/>
            <person name="Northen T."/>
            <person name="Drula E."/>
            <person name="Henrissat B."/>
            <person name="Hsieh H.M."/>
            <person name="Youens-Clark K."/>
            <person name="Lutzoni F."/>
            <person name="Miadlikowska J."/>
            <person name="Eastwood D.C."/>
            <person name="Hamelin R.C."/>
            <person name="Grigoriev I.V."/>
            <person name="U'Ren J.M."/>
        </authorList>
    </citation>
    <scope>NUCLEOTIDE SEQUENCE [LARGE SCALE GENOMIC DNA]</scope>
    <source>
        <strain evidence="1 2">CBS 119005</strain>
    </source>
</reference>
<comment type="caution">
    <text evidence="1">The sequence shown here is derived from an EMBL/GenBank/DDBJ whole genome shotgun (WGS) entry which is preliminary data.</text>
</comment>
<accession>A0ACB9Z470</accession>
<sequence>MDKQLDTCFDRVEKALGTLVDSIAKYHPSVAQVNDLGLADVELNKGLEVLQKHQSNYRRIQDLRAATASFDVQIKDTLRLLANTRKELVSTSATVFPSDAPNYDINYDELLSYARRISKTTMPPAGAVNGISNGVKAEGNEGPGGTETAATTPAGGTPNGAQPQTPALANGVQQDSPNQPQQSAAITATEGGTTTTTATITIQLPEDLQAQLNPYTSFSFAPWPNEEQVRKGALASLAFLADQGIDPEDYDPEAEKQRKEQEEEERRAREDREREEREARERRLREEQQARRAEQERADRERERVEALRRGSAAGAGASALPSMSPTVEKQGQFKFMDDDDDDSDE</sequence>
<evidence type="ECO:0000313" key="1">
    <source>
        <dbReference type="EMBL" id="KAI4866102.1"/>
    </source>
</evidence>
<gene>
    <name evidence="1" type="ORF">F4820DRAFT_269709</name>
</gene>
<protein>
    <submittedName>
        <fullName evidence="1">Uncharacterized protein</fullName>
    </submittedName>
</protein>
<organism evidence="1 2">
    <name type="scientific">Hypoxylon rubiginosum</name>
    <dbReference type="NCBI Taxonomy" id="110542"/>
    <lineage>
        <taxon>Eukaryota</taxon>
        <taxon>Fungi</taxon>
        <taxon>Dikarya</taxon>
        <taxon>Ascomycota</taxon>
        <taxon>Pezizomycotina</taxon>
        <taxon>Sordariomycetes</taxon>
        <taxon>Xylariomycetidae</taxon>
        <taxon>Xylariales</taxon>
        <taxon>Hypoxylaceae</taxon>
        <taxon>Hypoxylon</taxon>
    </lineage>
</organism>
<dbReference type="Proteomes" id="UP001497700">
    <property type="component" value="Unassembled WGS sequence"/>
</dbReference>
<dbReference type="EMBL" id="MU393463">
    <property type="protein sequence ID" value="KAI4866102.1"/>
    <property type="molecule type" value="Genomic_DNA"/>
</dbReference>